<accession>A0A0E9PX90</accession>
<reference evidence="1" key="2">
    <citation type="journal article" date="2015" name="Fish Shellfish Immunol.">
        <title>Early steps in the European eel (Anguilla anguilla)-Vibrio vulnificus interaction in the gills: Role of the RtxA13 toxin.</title>
        <authorList>
            <person name="Callol A."/>
            <person name="Pajuelo D."/>
            <person name="Ebbesson L."/>
            <person name="Teles M."/>
            <person name="MacKenzie S."/>
            <person name="Amaro C."/>
        </authorList>
    </citation>
    <scope>NUCLEOTIDE SEQUENCE</scope>
</reference>
<organism evidence="1">
    <name type="scientific">Anguilla anguilla</name>
    <name type="common">European freshwater eel</name>
    <name type="synonym">Muraena anguilla</name>
    <dbReference type="NCBI Taxonomy" id="7936"/>
    <lineage>
        <taxon>Eukaryota</taxon>
        <taxon>Metazoa</taxon>
        <taxon>Chordata</taxon>
        <taxon>Craniata</taxon>
        <taxon>Vertebrata</taxon>
        <taxon>Euteleostomi</taxon>
        <taxon>Actinopterygii</taxon>
        <taxon>Neopterygii</taxon>
        <taxon>Teleostei</taxon>
        <taxon>Anguilliformes</taxon>
        <taxon>Anguillidae</taxon>
        <taxon>Anguilla</taxon>
    </lineage>
</organism>
<sequence>MDVFILIAVLNLKECTIKKIMQHLF</sequence>
<protein>
    <submittedName>
        <fullName evidence="1">Uncharacterized protein</fullName>
    </submittedName>
</protein>
<evidence type="ECO:0000313" key="1">
    <source>
        <dbReference type="EMBL" id="JAH08710.1"/>
    </source>
</evidence>
<dbReference type="AlphaFoldDB" id="A0A0E9PX90"/>
<name>A0A0E9PX90_ANGAN</name>
<dbReference type="EMBL" id="GBXM01099867">
    <property type="protein sequence ID" value="JAH08710.1"/>
    <property type="molecule type" value="Transcribed_RNA"/>
</dbReference>
<proteinExistence type="predicted"/>
<reference evidence="1" key="1">
    <citation type="submission" date="2014-11" db="EMBL/GenBank/DDBJ databases">
        <authorList>
            <person name="Amaro Gonzalez C."/>
        </authorList>
    </citation>
    <scope>NUCLEOTIDE SEQUENCE</scope>
</reference>